<keyword evidence="4" id="KW-0808">Transferase</keyword>
<sequence length="2560" mass="291131">MSENFNKNILEENLVAVVGIGFRLPSGNINESNQTPSQLFNNLMNGFNGIVNIRERWNENFYKLNEIGCSSAGLLPLEEWKLFDPVFFGLNPSEAVTIDPQQRLLLKCTYEALEDGGVDPITLRGSNTSVFIGLSTQDYKDIGRSLTSAQSNLFGTSAHSASNRISYCFDFHGASLTIDSACSSSTTSIALGYESIKSGKSNCSIVGGVNMIMDLPSFRSFSLLNLLSKKQGKCMTFDADADGYVRSEGVGVVVLKNLNQAIKDGNNIYCVVSGESLNVDGNGLDDKLNFYSPSSISQAENIKLALKSTNGLIDRADIDYVECHGTGTPKGDPVELEGISMVFKDSTAHSNSNPLLVGSIKSNIGHLEACSGVASLIKCCLMFKNKCFLPNINFKKPNPLIKFKEWNLKVVTEPIKFNENKQISMIINNFGVTGSNSCLILQQFISKNKTINKLEHKSYLIPFSSCSAESLMKYQESNVLKESDFNTFVLNQIYKKSLSLYQRSVIIASDSKEFNNLEKRTQFQTKNDMLSNISIKQNNPTVVYIFCGQGSQYNKMGLELYKNEPVFRDTLDLMDSKFANYYGYSILEKLRSIEDGDSISINQQIIVQPSNIMIQVGLFKLYKHWGVEPSVIIGHSLGEISTAYCSGMIDLDTLCYLVYNRSILQQKTQGTGRMLSINISSEQFKSDYSSKYPTLEIACYNSPSSIVVAGNEEHLNEIHISAKEKGIFTAMLGSLTAIHTSAQTAIKDEILELKFKSQQPNTPTFSTVTAELFSQDLLFNSQYVYHNILQPVKFDQTISNLFKYIEESQLNSNLCFIEISPHPTLTFYLKQMVPTNSLYFNNGKSIEFYTSLNRKKNDLSEIQKTISELYCSGYNGINFKSQFNNQMSPLDSGCYSLPLYKWDDKSYWREDALHEQLRIDGPSVDHLGISNKEVSPFIKSFQAFIDIGKLPFQYLKGHQVKGKYYYPGCGYIINLLKTYSNQDITINFMEFKTPLILKEGSNQCLQTNIYQTGKTEYKVLYHFKDELNQWVQSASGNFQLFSHGENTFKFNIQKILQSQCNKAVIKKEELYDFIKMRTGLQYTGAFQGVDKCFLGDNCSLSIVSLELPNGYIDQMLEKNPTFFNSSILDSCLHGLISLINEQSQMVFDNVSGFKLYSKNIPKDRTQFSEIYVYSELKKRIGNSYVGSITIMLSDGTILIDIEELVCTSLTYIKDPYVIDLPKDQVYTTYLQQKDSILPPPSTFKSIFNCEVANEVIENYSNSIKFISTTLLKYIIERNKDIQIDVVRKLNIEQLKEKYLVDSKNERLFNYIFETIKTYYNEHVQDIPVVSNQELIEKSIKIITKILFPLESDNPSENLPQSLFEDNMLKEFYDTPTCMVRSEMFGEIIKNSIKPILKEKIFFKILEFGGGTCSLSKQVLNKINELLLDNQGYEIDIEYTWTDISPSFIFDAKNQLSQFKCVSIVYNTIDLEAPFMKQGLKPSYYDFIIMSNVVHVVKNINYAMEQIYQVLSPNGQLLLIEPPDRSIIIDTIFSCFDQWYSFEDMDIRKDRCYLDKDTWVKLLNQHNFKSDLLFSNPSEYYCTAIQAQKLSLNNIKTKIDSSENVIIYSNSDNSFINSLKSLYKLNNIKIISNIQQFKNCIDLSEINNNTTIYFIKTVDEININNFKEITMEYIEINQLLLKFKLNSKHILVTLDSESSNYLSSSVVGAARYFDEFLELKLFTLNFDKQSIINQDIISIIPTIVNWDFSIHREFFIKNNNVFYERYKKETNLNQNFKSNSYIELKKENIELFKLKLSPNLEYQLKQREVILEPNQVEVKVLAFGVNYKDYLIYSGNAPPEIANRLSGDLSDPEFCNDFSGVITRIGPGLNQDLYPFTIGEEVYGFGDNSSASHIIVDIDSIYFKPKNLSHCESSALPSIYLTSYYSIYNVGNLKSNETVLIHSASGGVGLAALNILKMNHNGLVFVTVGSKEKEDYLIKTYGKFISGIFSTRDKNYCQQIKYTLKEMGSGRSGVDLILNTLSSNYMDSNFKSLTTGGRIVDLSVTHLNTNEYTNNNNFKYNFGYFNIELLFISNEIKRTLLKKITNAIESNKLNNILPITEYSNKEIKDAIEYINQRKHIGKIIVNNKYDIMEQLIEKQKEEKLLKLNYEINGLGETILITGQSGIILDILKWILMYSKTVKNVIILTKSKLKWGLEFVINSYKENINFYFKSLDISNLEALENSINEVLLSSNIKNIDSIFHFAFEQVFGEVQDISLNHLNRSHSAKTLGAINLHNLSIKLKWKLTNFVMASSVASCIGSTDQCSYVCANLVLDSLSKYRKSIGLPSICTNWGMLQSSGFVARNQSVIELLDGQGLNPLPINTIVGSLDLMIQNQDQSTNLLLSNFNFTRLVNFQGSIFNKFDYQLNLVRGLKQANVIISQKDTIDSIFLNKLAELLSIDQNKINIEVKLNSLVQLKNFIDKEISPNIITIQQLQVNTIQSIIQSIKSELEKRKNEKPYHTSNKTTSFTKVEKKLEYWENEIKLDDSIINLSIENKSIPKQIINNKNNIIFLTGTTGFLG</sequence>
<evidence type="ECO:0000256" key="4">
    <source>
        <dbReference type="ARBA" id="ARBA00022679"/>
    </source>
</evidence>
<dbReference type="GO" id="GO:0006633">
    <property type="term" value="P:fatty acid biosynthetic process"/>
    <property type="evidence" value="ECO:0000318"/>
    <property type="project" value="GO_Central"/>
</dbReference>
<name>F0ZV40_DICPU</name>
<comment type="function">
    <text evidence="5">Probable polyketide synthase.</text>
</comment>
<dbReference type="SUPFAM" id="SSF52151">
    <property type="entry name" value="FabD/lysophospholipase-like"/>
    <property type="match status" value="1"/>
</dbReference>
<dbReference type="SUPFAM" id="SSF51735">
    <property type="entry name" value="NAD(P)-binding Rossmann-fold domains"/>
    <property type="match status" value="2"/>
</dbReference>
<dbReference type="Gene3D" id="3.40.47.10">
    <property type="match status" value="1"/>
</dbReference>
<dbReference type="InterPro" id="IPR016039">
    <property type="entry name" value="Thiolase-like"/>
</dbReference>
<dbReference type="InterPro" id="IPR016035">
    <property type="entry name" value="Acyl_Trfase/lysoPLipase"/>
</dbReference>
<dbReference type="FunCoup" id="F0ZV40">
    <property type="interactions" value="12"/>
</dbReference>
<dbReference type="RefSeq" id="XP_003291288.1">
    <property type="nucleotide sequence ID" value="XM_003291240.1"/>
</dbReference>
<feature type="domain" description="PKS/mFAS DH" evidence="8">
    <location>
        <begin position="924"/>
        <end position="1215"/>
    </location>
</feature>
<dbReference type="eggNOG" id="KOG1202">
    <property type="taxonomic scope" value="Eukaryota"/>
</dbReference>
<dbReference type="InterPro" id="IPR014043">
    <property type="entry name" value="Acyl_transferase_dom"/>
</dbReference>
<feature type="region of interest" description="C-terminal hotdog fold" evidence="6">
    <location>
        <begin position="1061"/>
        <end position="1215"/>
    </location>
</feature>
<keyword evidence="3" id="KW-0597">Phosphoprotein</keyword>
<dbReference type="GO" id="GO:0016491">
    <property type="term" value="F:oxidoreductase activity"/>
    <property type="evidence" value="ECO:0007669"/>
    <property type="project" value="InterPro"/>
</dbReference>
<dbReference type="SUPFAM" id="SSF53901">
    <property type="entry name" value="Thiolase-like"/>
    <property type="match status" value="1"/>
</dbReference>
<dbReference type="InterPro" id="IPR049551">
    <property type="entry name" value="PKS_DH_C"/>
</dbReference>
<evidence type="ECO:0000313" key="9">
    <source>
        <dbReference type="EMBL" id="EGC32184.1"/>
    </source>
</evidence>
<dbReference type="InParanoid" id="F0ZV40"/>
<dbReference type="SMART" id="SM00822">
    <property type="entry name" value="PKS_KR"/>
    <property type="match status" value="1"/>
</dbReference>
<organism evidence="9 10">
    <name type="scientific">Dictyostelium purpureum</name>
    <name type="common">Slime mold</name>
    <dbReference type="NCBI Taxonomy" id="5786"/>
    <lineage>
        <taxon>Eukaryota</taxon>
        <taxon>Amoebozoa</taxon>
        <taxon>Evosea</taxon>
        <taxon>Eumycetozoa</taxon>
        <taxon>Dictyostelia</taxon>
        <taxon>Dictyosteliales</taxon>
        <taxon>Dictyosteliaceae</taxon>
        <taxon>Dictyostelium</taxon>
    </lineage>
</organism>
<dbReference type="InterPro" id="IPR032821">
    <property type="entry name" value="PKS_assoc"/>
</dbReference>
<gene>
    <name evidence="9" type="ORF">DICPUDRAFT_155872</name>
</gene>
<dbReference type="Pfam" id="PF00109">
    <property type="entry name" value="ketoacyl-synt"/>
    <property type="match status" value="1"/>
</dbReference>
<dbReference type="GO" id="GO:0016746">
    <property type="term" value="F:acyltransferase activity"/>
    <property type="evidence" value="ECO:0007669"/>
    <property type="project" value="InterPro"/>
</dbReference>
<dbReference type="SUPFAM" id="SSF53335">
    <property type="entry name" value="S-adenosyl-L-methionine-dependent methyltransferases"/>
    <property type="match status" value="1"/>
</dbReference>
<dbReference type="InterPro" id="IPR042104">
    <property type="entry name" value="PKS_dehydratase_sf"/>
</dbReference>
<evidence type="ECO:0000313" key="10">
    <source>
        <dbReference type="Proteomes" id="UP000001064"/>
    </source>
</evidence>
<dbReference type="InterPro" id="IPR014031">
    <property type="entry name" value="Ketoacyl_synth_C"/>
</dbReference>
<dbReference type="PROSITE" id="PS52019">
    <property type="entry name" value="PKS_MFAS_DH"/>
    <property type="match status" value="1"/>
</dbReference>
<dbReference type="InterPro" id="IPR020841">
    <property type="entry name" value="PKS_Beta-ketoAc_synthase_dom"/>
</dbReference>
<dbReference type="Gene3D" id="3.10.129.110">
    <property type="entry name" value="Polyketide synthase dehydratase"/>
    <property type="match status" value="1"/>
</dbReference>
<dbReference type="PANTHER" id="PTHR45681">
    <property type="entry name" value="POLYKETIDE SYNTHASE 44-RELATED"/>
    <property type="match status" value="1"/>
</dbReference>
<dbReference type="Pfam" id="PF16197">
    <property type="entry name" value="KAsynt_C_assoc"/>
    <property type="match status" value="1"/>
</dbReference>
<dbReference type="Gene3D" id="3.40.50.720">
    <property type="entry name" value="NAD(P)-binding Rossmann-like Domain"/>
    <property type="match status" value="2"/>
</dbReference>
<dbReference type="SUPFAM" id="SSF50129">
    <property type="entry name" value="GroES-like"/>
    <property type="match status" value="1"/>
</dbReference>
<keyword evidence="10" id="KW-1185">Reference proteome</keyword>
<dbReference type="InterPro" id="IPR036291">
    <property type="entry name" value="NAD(P)-bd_dom_sf"/>
</dbReference>
<keyword evidence="2" id="KW-0596">Phosphopantetheine</keyword>
<dbReference type="InterPro" id="IPR001227">
    <property type="entry name" value="Ac_transferase_dom_sf"/>
</dbReference>
<protein>
    <recommendedName>
        <fullName evidence="11">Carrier domain-containing protein</fullName>
    </recommendedName>
</protein>
<dbReference type="InterPro" id="IPR013968">
    <property type="entry name" value="PKS_KR"/>
</dbReference>
<dbReference type="OMA" id="HWVRNLT"/>
<dbReference type="STRING" id="5786.F0ZV40"/>
<reference evidence="10" key="1">
    <citation type="journal article" date="2011" name="Genome Biol.">
        <title>Comparative genomics of the social amoebae Dictyostelium discoideum and Dictyostelium purpureum.</title>
        <authorList>
            <consortium name="US DOE Joint Genome Institute (JGI-PGF)"/>
            <person name="Sucgang R."/>
            <person name="Kuo A."/>
            <person name="Tian X."/>
            <person name="Salerno W."/>
            <person name="Parikh A."/>
            <person name="Feasley C.L."/>
            <person name="Dalin E."/>
            <person name="Tu H."/>
            <person name="Huang E."/>
            <person name="Barry K."/>
            <person name="Lindquist E."/>
            <person name="Shapiro H."/>
            <person name="Bruce D."/>
            <person name="Schmutz J."/>
            <person name="Salamov A."/>
            <person name="Fey P."/>
            <person name="Gaudet P."/>
            <person name="Anjard C."/>
            <person name="Babu M.M."/>
            <person name="Basu S."/>
            <person name="Bushmanova Y."/>
            <person name="van der Wel H."/>
            <person name="Katoh-Kurasawa M."/>
            <person name="Dinh C."/>
            <person name="Coutinho P.M."/>
            <person name="Saito T."/>
            <person name="Elias M."/>
            <person name="Schaap P."/>
            <person name="Kay R.R."/>
            <person name="Henrissat B."/>
            <person name="Eichinger L."/>
            <person name="Rivero F."/>
            <person name="Putnam N.H."/>
            <person name="West C.M."/>
            <person name="Loomis W.F."/>
            <person name="Chisholm R.L."/>
            <person name="Shaulsky G."/>
            <person name="Strassmann J.E."/>
            <person name="Queller D.C."/>
            <person name="Kuspa A."/>
            <person name="Grigoriev I.V."/>
        </authorList>
    </citation>
    <scope>NUCLEOTIDE SEQUENCE [LARGE SCALE GENOMIC DNA]</scope>
    <source>
        <strain evidence="10">QSDP1</strain>
    </source>
</reference>
<dbReference type="InterPro" id="IPR016036">
    <property type="entry name" value="Malonyl_transacylase_ACP-bd"/>
</dbReference>
<dbReference type="Pfam" id="PF02801">
    <property type="entry name" value="Ketoacyl-synt_C"/>
    <property type="match status" value="1"/>
</dbReference>
<dbReference type="Pfam" id="PF23297">
    <property type="entry name" value="ACP_SdgA_C"/>
    <property type="match status" value="1"/>
</dbReference>
<dbReference type="InterPro" id="IPR049900">
    <property type="entry name" value="PKS_mFAS_DH"/>
</dbReference>
<evidence type="ECO:0000256" key="1">
    <source>
        <dbReference type="ARBA" id="ARBA00001957"/>
    </source>
</evidence>
<dbReference type="InterPro" id="IPR020843">
    <property type="entry name" value="ER"/>
</dbReference>
<dbReference type="Gene3D" id="3.30.70.3290">
    <property type="match status" value="1"/>
</dbReference>
<dbReference type="SUPFAM" id="SSF55048">
    <property type="entry name" value="Probable ACP-binding domain of malonyl-CoA ACP transacylase"/>
    <property type="match status" value="1"/>
</dbReference>
<dbReference type="Pfam" id="PF08242">
    <property type="entry name" value="Methyltransf_12"/>
    <property type="match status" value="1"/>
</dbReference>
<dbReference type="InterPro" id="IPR014030">
    <property type="entry name" value="Ketoacyl_synth_N"/>
</dbReference>
<dbReference type="Gene3D" id="3.40.50.150">
    <property type="entry name" value="Vaccinia Virus protein VP39"/>
    <property type="match status" value="1"/>
</dbReference>
<comment type="cofactor">
    <cofactor evidence="1">
        <name>pantetheine 4'-phosphate</name>
        <dbReference type="ChEBI" id="CHEBI:47942"/>
    </cofactor>
</comment>
<dbReference type="Pfam" id="PF14765">
    <property type="entry name" value="PS-DH"/>
    <property type="match status" value="1"/>
</dbReference>
<dbReference type="InterPro" id="IPR050444">
    <property type="entry name" value="Polyketide_Synthase"/>
</dbReference>
<proteinExistence type="predicted"/>
<dbReference type="InterPro" id="IPR029063">
    <property type="entry name" value="SAM-dependent_MTases_sf"/>
</dbReference>
<feature type="domain" description="Ketosynthase family 3 (KS3)" evidence="7">
    <location>
        <begin position="12"/>
        <end position="443"/>
    </location>
</feature>
<dbReference type="PROSITE" id="PS52004">
    <property type="entry name" value="KS3_2"/>
    <property type="match status" value="1"/>
</dbReference>
<accession>F0ZV40</accession>
<dbReference type="VEuPathDB" id="AmoebaDB:DICPUDRAFT_155872"/>
<dbReference type="InterPro" id="IPR057326">
    <property type="entry name" value="KR_dom"/>
</dbReference>
<dbReference type="Pfam" id="PF08659">
    <property type="entry name" value="KR"/>
    <property type="match status" value="1"/>
</dbReference>
<evidence type="ECO:0000259" key="8">
    <source>
        <dbReference type="PROSITE" id="PS52019"/>
    </source>
</evidence>
<dbReference type="InterPro" id="IPR013217">
    <property type="entry name" value="Methyltransf_12"/>
</dbReference>
<dbReference type="SMART" id="SM00827">
    <property type="entry name" value="PKS_AT"/>
    <property type="match status" value="1"/>
</dbReference>
<dbReference type="CDD" id="cd08954">
    <property type="entry name" value="KR_1_FAS_SDR_x"/>
    <property type="match status" value="1"/>
</dbReference>
<dbReference type="CDD" id="cd00833">
    <property type="entry name" value="PKS"/>
    <property type="match status" value="1"/>
</dbReference>
<dbReference type="PANTHER" id="PTHR45681:SF4">
    <property type="entry name" value="BETA-KETOACYL SYNTHASE FAMILY PROTEIN-RELATED"/>
    <property type="match status" value="1"/>
</dbReference>
<evidence type="ECO:0000256" key="6">
    <source>
        <dbReference type="PROSITE-ProRule" id="PRU01363"/>
    </source>
</evidence>
<dbReference type="SMART" id="SM00829">
    <property type="entry name" value="PKS_ER"/>
    <property type="match status" value="1"/>
</dbReference>
<dbReference type="InterPro" id="IPR009081">
    <property type="entry name" value="PP-bd_ACP"/>
</dbReference>
<dbReference type="Pfam" id="PF13602">
    <property type="entry name" value="ADH_zinc_N_2"/>
    <property type="match status" value="1"/>
</dbReference>
<dbReference type="Gene3D" id="3.40.366.10">
    <property type="entry name" value="Malonyl-Coenzyme A Acyl Carrier Protein, domain 2"/>
    <property type="match status" value="1"/>
</dbReference>
<evidence type="ECO:0000256" key="3">
    <source>
        <dbReference type="ARBA" id="ARBA00022553"/>
    </source>
</evidence>
<dbReference type="SMART" id="SM00825">
    <property type="entry name" value="PKS_KS"/>
    <property type="match status" value="1"/>
</dbReference>
<feature type="active site" description="Proton donor; for dehydratase activity" evidence="6">
    <location>
        <position position="1129"/>
    </location>
</feature>
<dbReference type="EMBL" id="GL871207">
    <property type="protein sequence ID" value="EGC32184.1"/>
    <property type="molecule type" value="Genomic_DNA"/>
</dbReference>
<evidence type="ECO:0000259" key="7">
    <source>
        <dbReference type="PROSITE" id="PS52004"/>
    </source>
</evidence>
<evidence type="ECO:0000256" key="5">
    <source>
        <dbReference type="ARBA" id="ARBA00037046"/>
    </source>
</evidence>
<dbReference type="InterPro" id="IPR011032">
    <property type="entry name" value="GroES-like_sf"/>
</dbReference>
<dbReference type="Proteomes" id="UP000001064">
    <property type="component" value="Unassembled WGS sequence"/>
</dbReference>
<dbReference type="CDD" id="cd05195">
    <property type="entry name" value="enoyl_red"/>
    <property type="match status" value="1"/>
</dbReference>
<feature type="active site" description="Proton acceptor; for dehydratase activity" evidence="6">
    <location>
        <position position="958"/>
    </location>
</feature>
<evidence type="ECO:0000256" key="2">
    <source>
        <dbReference type="ARBA" id="ARBA00022450"/>
    </source>
</evidence>
<dbReference type="GeneID" id="10507467"/>
<dbReference type="Pfam" id="PF00698">
    <property type="entry name" value="Acyl_transf_1"/>
    <property type="match status" value="1"/>
</dbReference>
<feature type="region of interest" description="N-terminal hotdog fold" evidence="6">
    <location>
        <begin position="924"/>
        <end position="1045"/>
    </location>
</feature>
<dbReference type="KEGG" id="dpp:DICPUDRAFT_155872"/>
<dbReference type="OrthoDB" id="329835at2759"/>
<dbReference type="Gene3D" id="3.90.180.10">
    <property type="entry name" value="Medium-chain alcohol dehydrogenases, catalytic domain"/>
    <property type="match status" value="1"/>
</dbReference>
<evidence type="ECO:0008006" key="11">
    <source>
        <dbReference type="Google" id="ProtNLM"/>
    </source>
</evidence>